<feature type="domain" description="GAT" evidence="2">
    <location>
        <begin position="219"/>
        <end position="309"/>
    </location>
</feature>
<dbReference type="InterPro" id="IPR038425">
    <property type="entry name" value="GAT_sf"/>
</dbReference>
<dbReference type="GO" id="GO:0030479">
    <property type="term" value="C:actin cortical patch"/>
    <property type="evidence" value="ECO:0007669"/>
    <property type="project" value="TreeGrafter"/>
</dbReference>
<dbReference type="GO" id="GO:0051666">
    <property type="term" value="P:actin cortical patch localization"/>
    <property type="evidence" value="ECO:0007669"/>
    <property type="project" value="TreeGrafter"/>
</dbReference>
<accession>A0AAV9UPZ4</accession>
<feature type="compositionally biased region" description="Polar residues" evidence="1">
    <location>
        <begin position="314"/>
        <end position="337"/>
    </location>
</feature>
<dbReference type="PROSITE" id="PS50909">
    <property type="entry name" value="GAT"/>
    <property type="match status" value="1"/>
</dbReference>
<dbReference type="AlphaFoldDB" id="A0AAV9UPZ4"/>
<organism evidence="3 4">
    <name type="scientific">Orbilia blumenaviensis</name>
    <dbReference type="NCBI Taxonomy" id="1796055"/>
    <lineage>
        <taxon>Eukaryota</taxon>
        <taxon>Fungi</taxon>
        <taxon>Dikarya</taxon>
        <taxon>Ascomycota</taxon>
        <taxon>Pezizomycotina</taxon>
        <taxon>Orbiliomycetes</taxon>
        <taxon>Orbiliales</taxon>
        <taxon>Orbiliaceae</taxon>
        <taxon>Orbilia</taxon>
    </lineage>
</organism>
<dbReference type="Gene3D" id="1.25.40.90">
    <property type="match status" value="1"/>
</dbReference>
<dbReference type="PANTHER" id="PTHR47789:SF1">
    <property type="entry name" value="LAS SEVENTEEN-BINDING PROTEIN 5"/>
    <property type="match status" value="1"/>
</dbReference>
<comment type="caution">
    <text evidence="3">The sequence shown here is derived from an EMBL/GenBank/DDBJ whole genome shotgun (WGS) entry which is preliminary data.</text>
</comment>
<sequence length="472" mass="51614">MKKFSELIRPKGSRSDSPDSGADTPEANVTRAIKAFCEAGKSKQSAPGPEGIDSSAQDEVTFLPTIVECTESSPTAAQAALVSIRKHIEYKNSKHGHQQYNALMLFRILVDNPGPSFTKNIDEKFVATVKELYRNTRDPSVRQLLLENLDYCARKDDPGLQALKEWFAKEKEKAAKIYSGVGSQSRNVMGAYVGTNIPPPPPHGSHGHRSHRRPKNQLPSPEELAARISEAQTSAKLLMQILQSTPTSEILSNQLITEFADRCSAASRSIQMFIEADSPAPPDESTMLTLFETNEQLATSLSRHQLAVFSAKQQAKSGEVSRTNSMNQVPQVGSPSPQLEGPPTMTAPANNMGPVPEPVTTSTTNYGFSGFGPSQSPPLAETRPFASPPPPIQTKPPQAEDNPFNDPEPTRYQGWNSQPPQQESLYNTTGRYTPSPVERTPPTNQERHPMADVSPVATGAPQMPHGYQPYRY</sequence>
<dbReference type="InterPro" id="IPR008942">
    <property type="entry name" value="ENTH_VHS"/>
</dbReference>
<feature type="region of interest" description="Disordered" evidence="1">
    <location>
        <begin position="196"/>
        <end position="222"/>
    </location>
</feature>
<keyword evidence="4" id="KW-1185">Reference proteome</keyword>
<feature type="region of interest" description="Disordered" evidence="1">
    <location>
        <begin position="314"/>
        <end position="472"/>
    </location>
</feature>
<dbReference type="GO" id="GO:0043130">
    <property type="term" value="F:ubiquitin binding"/>
    <property type="evidence" value="ECO:0007669"/>
    <property type="project" value="InterPro"/>
</dbReference>
<gene>
    <name evidence="3" type="ORF">TWF730_010614</name>
</gene>
<dbReference type="InterPro" id="IPR045007">
    <property type="entry name" value="LSB5"/>
</dbReference>
<dbReference type="GO" id="GO:0006897">
    <property type="term" value="P:endocytosis"/>
    <property type="evidence" value="ECO:0007669"/>
    <property type="project" value="InterPro"/>
</dbReference>
<dbReference type="InterPro" id="IPR004152">
    <property type="entry name" value="GAT_dom"/>
</dbReference>
<evidence type="ECO:0000313" key="4">
    <source>
        <dbReference type="Proteomes" id="UP001373714"/>
    </source>
</evidence>
<protein>
    <recommendedName>
        <fullName evidence="2">GAT domain-containing protein</fullName>
    </recommendedName>
</protein>
<dbReference type="SUPFAM" id="SSF48464">
    <property type="entry name" value="ENTH/VHS domain"/>
    <property type="match status" value="1"/>
</dbReference>
<dbReference type="PANTHER" id="PTHR47789">
    <property type="entry name" value="LAS SEVENTEEN-BINDING PROTEIN 5"/>
    <property type="match status" value="1"/>
</dbReference>
<dbReference type="GO" id="GO:0007015">
    <property type="term" value="P:actin filament organization"/>
    <property type="evidence" value="ECO:0007669"/>
    <property type="project" value="InterPro"/>
</dbReference>
<dbReference type="CDD" id="cd21383">
    <property type="entry name" value="GAT_GGA_Tom1-like"/>
    <property type="match status" value="1"/>
</dbReference>
<feature type="compositionally biased region" description="Basic and acidic residues" evidence="1">
    <location>
        <begin position="1"/>
        <end position="17"/>
    </location>
</feature>
<name>A0AAV9UPZ4_9PEZI</name>
<evidence type="ECO:0000313" key="3">
    <source>
        <dbReference type="EMBL" id="KAK6346284.1"/>
    </source>
</evidence>
<proteinExistence type="predicted"/>
<dbReference type="Gene3D" id="1.20.58.160">
    <property type="match status" value="1"/>
</dbReference>
<reference evidence="3 4" key="1">
    <citation type="submission" date="2019-10" db="EMBL/GenBank/DDBJ databases">
        <authorList>
            <person name="Palmer J.M."/>
        </authorList>
    </citation>
    <scope>NUCLEOTIDE SEQUENCE [LARGE SCALE GENOMIC DNA]</scope>
    <source>
        <strain evidence="3 4">TWF730</strain>
    </source>
</reference>
<dbReference type="Pfam" id="PF03127">
    <property type="entry name" value="GAT"/>
    <property type="match status" value="1"/>
</dbReference>
<dbReference type="SUPFAM" id="SSF89009">
    <property type="entry name" value="GAT-like domain"/>
    <property type="match status" value="1"/>
</dbReference>
<dbReference type="GO" id="GO:0035091">
    <property type="term" value="F:phosphatidylinositol binding"/>
    <property type="evidence" value="ECO:0007669"/>
    <property type="project" value="InterPro"/>
</dbReference>
<dbReference type="Proteomes" id="UP001373714">
    <property type="component" value="Unassembled WGS sequence"/>
</dbReference>
<feature type="compositionally biased region" description="Basic residues" evidence="1">
    <location>
        <begin position="205"/>
        <end position="215"/>
    </location>
</feature>
<evidence type="ECO:0000259" key="2">
    <source>
        <dbReference type="PROSITE" id="PS50909"/>
    </source>
</evidence>
<feature type="compositionally biased region" description="Polar residues" evidence="1">
    <location>
        <begin position="413"/>
        <end position="432"/>
    </location>
</feature>
<feature type="region of interest" description="Disordered" evidence="1">
    <location>
        <begin position="1"/>
        <end position="28"/>
    </location>
</feature>
<dbReference type="EMBL" id="JAVHNS010000008">
    <property type="protein sequence ID" value="KAK6346284.1"/>
    <property type="molecule type" value="Genomic_DNA"/>
</dbReference>
<evidence type="ECO:0000256" key="1">
    <source>
        <dbReference type="SAM" id="MobiDB-lite"/>
    </source>
</evidence>